<sequence>MDTTLDHSDRLTASKCFKMEKDSQKVRIPERGIQVPCCSGDWKGKARRELGILLNNHNAGHHQAGMLSEKPSLNFLQTRTGALNVPFRHRLRETNTFCDLVFFEEADMKRELMHREASMPALPVSFSLDEFGRKVILPSSASPSERPKSNRGGASAAEKKNDPGASNDLTSTASSSFSCYSCRAPGVKGCSDEASSFSSSSSPFVAALPSVGSVRHKSKGRCTCFPCVFAGKGCCMRGWICERCHYCGVENGLPNLQRQRLLKELVRMQRLGVNNRKRANSGKQCNNDLKQQPRLNLPDLDKARNFRDSDTTLAVSGKDGSGWG</sequence>
<feature type="region of interest" description="Disordered" evidence="1">
    <location>
        <begin position="277"/>
        <end position="301"/>
    </location>
</feature>
<dbReference type="EMBL" id="CDMZ01000227">
    <property type="protein sequence ID" value="CEM09676.1"/>
    <property type="molecule type" value="Genomic_DNA"/>
</dbReference>
<feature type="compositionally biased region" description="Polar residues" evidence="1">
    <location>
        <begin position="281"/>
        <end position="294"/>
    </location>
</feature>
<gene>
    <name evidence="2" type="ORF">Cvel_15930</name>
</gene>
<evidence type="ECO:0000256" key="1">
    <source>
        <dbReference type="SAM" id="MobiDB-lite"/>
    </source>
</evidence>
<feature type="region of interest" description="Disordered" evidence="1">
    <location>
        <begin position="137"/>
        <end position="174"/>
    </location>
</feature>
<name>A0A0G4F9N9_9ALVE</name>
<evidence type="ECO:0000313" key="2">
    <source>
        <dbReference type="EMBL" id="CEM09676.1"/>
    </source>
</evidence>
<dbReference type="AlphaFoldDB" id="A0A0G4F9N9"/>
<organism evidence="2">
    <name type="scientific">Chromera velia CCMP2878</name>
    <dbReference type="NCBI Taxonomy" id="1169474"/>
    <lineage>
        <taxon>Eukaryota</taxon>
        <taxon>Sar</taxon>
        <taxon>Alveolata</taxon>
        <taxon>Colpodellida</taxon>
        <taxon>Chromeraceae</taxon>
        <taxon>Chromera</taxon>
    </lineage>
</organism>
<accession>A0A0G4F9N9</accession>
<proteinExistence type="predicted"/>
<reference evidence="2" key="1">
    <citation type="submission" date="2014-11" db="EMBL/GenBank/DDBJ databases">
        <authorList>
            <person name="Otto D Thomas"/>
            <person name="Naeem Raeece"/>
        </authorList>
    </citation>
    <scope>NUCLEOTIDE SEQUENCE</scope>
</reference>
<dbReference type="VEuPathDB" id="CryptoDB:Cvel_15930"/>
<protein>
    <submittedName>
        <fullName evidence="2">Uncharacterized protein</fullName>
    </submittedName>
</protein>